<feature type="compositionally biased region" description="Basic and acidic residues" evidence="1">
    <location>
        <begin position="113"/>
        <end position="127"/>
    </location>
</feature>
<proteinExistence type="predicted"/>
<organism evidence="2 3">
    <name type="scientific">Effrenium voratum</name>
    <dbReference type="NCBI Taxonomy" id="2562239"/>
    <lineage>
        <taxon>Eukaryota</taxon>
        <taxon>Sar</taxon>
        <taxon>Alveolata</taxon>
        <taxon>Dinophyceae</taxon>
        <taxon>Suessiales</taxon>
        <taxon>Symbiodiniaceae</taxon>
        <taxon>Effrenium</taxon>
    </lineage>
</organism>
<feature type="region of interest" description="Disordered" evidence="1">
    <location>
        <begin position="96"/>
        <end position="127"/>
    </location>
</feature>
<evidence type="ECO:0000256" key="1">
    <source>
        <dbReference type="SAM" id="MobiDB-lite"/>
    </source>
</evidence>
<gene>
    <name evidence="2" type="ORF">EVOR1521_LOCUS26738</name>
</gene>
<dbReference type="Proteomes" id="UP001178507">
    <property type="component" value="Unassembled WGS sequence"/>
</dbReference>
<evidence type="ECO:0000313" key="2">
    <source>
        <dbReference type="EMBL" id="CAJ1404257.1"/>
    </source>
</evidence>
<name>A0AA36NEM4_9DINO</name>
<reference evidence="2" key="1">
    <citation type="submission" date="2023-08" db="EMBL/GenBank/DDBJ databases">
        <authorList>
            <person name="Chen Y."/>
            <person name="Shah S."/>
            <person name="Dougan E. K."/>
            <person name="Thang M."/>
            <person name="Chan C."/>
        </authorList>
    </citation>
    <scope>NUCLEOTIDE SEQUENCE</scope>
</reference>
<feature type="region of interest" description="Disordered" evidence="1">
    <location>
        <begin position="1"/>
        <end position="20"/>
    </location>
</feature>
<dbReference type="EMBL" id="CAUJNA010003532">
    <property type="protein sequence ID" value="CAJ1404257.1"/>
    <property type="molecule type" value="Genomic_DNA"/>
</dbReference>
<accession>A0AA36NEM4</accession>
<sequence length="139" mass="14585">MASEPSSEVEELEDDLEIPVPEPEWKRPRVSVLRKPAGKFGECEHGLFLTKCVKCHGCPHGGLRSFCQTCKSRGTGAAPGGANRADCTHGLGAREFGGRRAGRLPGGGPDPRAGAEAKGECPAEAGRKPGAVRARVLLD</sequence>
<protein>
    <submittedName>
        <fullName evidence="2">Uncharacterized protein</fullName>
    </submittedName>
</protein>
<feature type="compositionally biased region" description="Acidic residues" evidence="1">
    <location>
        <begin position="7"/>
        <end position="17"/>
    </location>
</feature>
<evidence type="ECO:0000313" key="3">
    <source>
        <dbReference type="Proteomes" id="UP001178507"/>
    </source>
</evidence>
<comment type="caution">
    <text evidence="2">The sequence shown here is derived from an EMBL/GenBank/DDBJ whole genome shotgun (WGS) entry which is preliminary data.</text>
</comment>
<dbReference type="AlphaFoldDB" id="A0AA36NEM4"/>
<keyword evidence="3" id="KW-1185">Reference proteome</keyword>